<evidence type="ECO:0000313" key="3">
    <source>
        <dbReference type="Proteomes" id="UP000886796"/>
    </source>
</evidence>
<dbReference type="Gene3D" id="2.170.130.30">
    <property type="match status" value="1"/>
</dbReference>
<sequence length="130" mass="14003">MKNKKILLAMIALVLVAGVLAAAYYFTRPKTQAGGKTFTVTVVHSDGTEKEFTYTSDQEYLGAVLQAEGLVTGTPGEFGLYMDSVDGETASWEDNGAYWAFYVGEEYATASIDLTPITDGAAYKLVYTLG</sequence>
<feature type="chain" id="PRO_5039171981" evidence="1">
    <location>
        <begin position="22"/>
        <end position="130"/>
    </location>
</feature>
<feature type="signal peptide" evidence="1">
    <location>
        <begin position="1"/>
        <end position="21"/>
    </location>
</feature>
<dbReference type="AlphaFoldDB" id="A0A9D0Z0T9"/>
<gene>
    <name evidence="2" type="ORF">IAB74_01360</name>
</gene>
<protein>
    <submittedName>
        <fullName evidence="2">DUF4430 domain-containing protein</fullName>
    </submittedName>
</protein>
<evidence type="ECO:0000256" key="1">
    <source>
        <dbReference type="SAM" id="SignalP"/>
    </source>
</evidence>
<evidence type="ECO:0000313" key="2">
    <source>
        <dbReference type="EMBL" id="HIQ67142.1"/>
    </source>
</evidence>
<dbReference type="EMBL" id="DVFK01000018">
    <property type="protein sequence ID" value="HIQ67142.1"/>
    <property type="molecule type" value="Genomic_DNA"/>
</dbReference>
<name>A0A9D0Z0T9_9FIRM</name>
<reference evidence="2" key="1">
    <citation type="submission" date="2020-10" db="EMBL/GenBank/DDBJ databases">
        <authorList>
            <person name="Gilroy R."/>
        </authorList>
    </citation>
    <scope>NUCLEOTIDE SEQUENCE</scope>
    <source>
        <strain evidence="2">13361</strain>
    </source>
</reference>
<reference evidence="2" key="2">
    <citation type="journal article" date="2021" name="PeerJ">
        <title>Extensive microbial diversity within the chicken gut microbiome revealed by metagenomics and culture.</title>
        <authorList>
            <person name="Gilroy R."/>
            <person name="Ravi A."/>
            <person name="Getino M."/>
            <person name="Pursley I."/>
            <person name="Horton D.L."/>
            <person name="Alikhan N.F."/>
            <person name="Baker D."/>
            <person name="Gharbi K."/>
            <person name="Hall N."/>
            <person name="Watson M."/>
            <person name="Adriaenssens E.M."/>
            <person name="Foster-Nyarko E."/>
            <person name="Jarju S."/>
            <person name="Secka A."/>
            <person name="Antonio M."/>
            <person name="Oren A."/>
            <person name="Chaudhuri R.R."/>
            <person name="La Ragione R."/>
            <person name="Hildebrand F."/>
            <person name="Pallen M.J."/>
        </authorList>
    </citation>
    <scope>NUCLEOTIDE SEQUENCE</scope>
    <source>
        <strain evidence="2">13361</strain>
    </source>
</reference>
<dbReference type="Proteomes" id="UP000886796">
    <property type="component" value="Unassembled WGS sequence"/>
</dbReference>
<keyword evidence="1" id="KW-0732">Signal</keyword>
<proteinExistence type="predicted"/>
<accession>A0A9D0Z0T9</accession>
<organism evidence="2 3">
    <name type="scientific">Candidatus Faecousia excrementigallinarum</name>
    <dbReference type="NCBI Taxonomy" id="2840806"/>
    <lineage>
        <taxon>Bacteria</taxon>
        <taxon>Bacillati</taxon>
        <taxon>Bacillota</taxon>
        <taxon>Clostridia</taxon>
        <taxon>Eubacteriales</taxon>
        <taxon>Oscillospiraceae</taxon>
        <taxon>Faecousia</taxon>
    </lineage>
</organism>
<comment type="caution">
    <text evidence="2">The sequence shown here is derived from an EMBL/GenBank/DDBJ whole genome shotgun (WGS) entry which is preliminary data.</text>
</comment>